<dbReference type="UniPathway" id="UPA00392"/>
<sequence>MRYISFYEGSLSRELGKTIMSSLKFTVHKSAANCQARTGLLKTAHGDIETPVFMPVGTRAAVKTLTNQQLIDIGAQIILGNTYHLMLRPNMDIMAKAGGLHRFMNWQRPILTDSGGFQVFSLASLNQVANEGVYFQSHIDGSQLFLGPTESMQIQKVLGADIVMTFDQCSPYPCERSKMEQALDRTHLWAKVCRDFELQSYQNLFGIVQGGVYPDLRHQSAEILSSLNCEGYAIGGLAVGEPSDIMNEIIEHTVPCLPNDKPRYLMGVGTPRNIIEAVMRGIDMFDCVMPTRNARNGTAFTWSGKVTIKAGRYADDFSPLDPELDCYTSQFSKAYIRHLLNVDEITGLTLVSMQNLAFYLDFMAKLRQAIQNDTLNEYYQKICAIYPN</sequence>
<dbReference type="FunFam" id="3.20.20.105:FF:000001">
    <property type="entry name" value="Queuine tRNA-ribosyltransferase"/>
    <property type="match status" value="1"/>
</dbReference>
<dbReference type="EMBL" id="JSAM01000104">
    <property type="protein sequence ID" value="KIA76845.1"/>
    <property type="molecule type" value="Genomic_DNA"/>
</dbReference>
<dbReference type="PATRIC" id="fig|83552.4.peg.2057"/>
<organism evidence="9 10">
    <name type="scientific">Parachlamydia acanthamoebae</name>
    <dbReference type="NCBI Taxonomy" id="83552"/>
    <lineage>
        <taxon>Bacteria</taxon>
        <taxon>Pseudomonadati</taxon>
        <taxon>Chlamydiota</taxon>
        <taxon>Chlamydiia</taxon>
        <taxon>Parachlamydiales</taxon>
        <taxon>Parachlamydiaceae</taxon>
        <taxon>Parachlamydia</taxon>
    </lineage>
</organism>
<dbReference type="AlphaFoldDB" id="A0A0C1C6R1"/>
<dbReference type="NCBIfam" id="TIGR00449">
    <property type="entry name" value="tgt_general"/>
    <property type="match status" value="1"/>
</dbReference>
<evidence type="ECO:0000256" key="4">
    <source>
        <dbReference type="ARBA" id="ARBA00022694"/>
    </source>
</evidence>
<evidence type="ECO:0000313" key="10">
    <source>
        <dbReference type="Proteomes" id="UP000031307"/>
    </source>
</evidence>
<dbReference type="NCBIfam" id="TIGR00430">
    <property type="entry name" value="Q_tRNA_tgt"/>
    <property type="match status" value="1"/>
</dbReference>
<reference evidence="9 10" key="1">
    <citation type="journal article" date="2014" name="Mol. Biol. Evol.">
        <title>Massive expansion of Ubiquitination-related gene families within the Chlamydiae.</title>
        <authorList>
            <person name="Domman D."/>
            <person name="Collingro A."/>
            <person name="Lagkouvardos I."/>
            <person name="Gehre L."/>
            <person name="Weinmaier T."/>
            <person name="Rattei T."/>
            <person name="Subtil A."/>
            <person name="Horn M."/>
        </authorList>
    </citation>
    <scope>NUCLEOTIDE SEQUENCE [LARGE SCALE GENOMIC DNA]</scope>
    <source>
        <strain evidence="9 10">OEW1</strain>
    </source>
</reference>
<comment type="catalytic activity">
    <reaction evidence="6 7">
        <text>7-aminomethyl-7-carbaguanine + guanosine(34) in tRNA = 7-aminomethyl-7-carbaguanosine(34) in tRNA + guanine</text>
        <dbReference type="Rhea" id="RHEA:24104"/>
        <dbReference type="Rhea" id="RHEA-COMP:10341"/>
        <dbReference type="Rhea" id="RHEA-COMP:10342"/>
        <dbReference type="ChEBI" id="CHEBI:16235"/>
        <dbReference type="ChEBI" id="CHEBI:58703"/>
        <dbReference type="ChEBI" id="CHEBI:74269"/>
        <dbReference type="ChEBI" id="CHEBI:82833"/>
        <dbReference type="EC" id="2.4.2.29"/>
    </reaction>
</comment>
<dbReference type="GO" id="GO:0008616">
    <property type="term" value="P:tRNA queuosine(34) biosynthetic process"/>
    <property type="evidence" value="ECO:0007669"/>
    <property type="project" value="UniProtKB-UniRule"/>
</dbReference>
<feature type="region of interest" description="RNA binding; important for wobble base 34 recognition" evidence="7">
    <location>
        <begin position="291"/>
        <end position="295"/>
    </location>
</feature>
<keyword evidence="3 7" id="KW-0808">Transferase</keyword>
<evidence type="ECO:0000256" key="7">
    <source>
        <dbReference type="HAMAP-Rule" id="MF_00168"/>
    </source>
</evidence>
<keyword evidence="5 7" id="KW-0671">Queuosine biosynthesis</keyword>
<comment type="pathway">
    <text evidence="1 7">tRNA modification; tRNA-queuosine biosynthesis.</text>
</comment>
<feature type="binding site" evidence="7">
    <location>
        <position position="209"/>
    </location>
    <ligand>
        <name>substrate</name>
    </ligand>
</feature>
<keyword evidence="2 7" id="KW-0328">Glycosyltransferase</keyword>
<evidence type="ECO:0000256" key="6">
    <source>
        <dbReference type="ARBA" id="ARBA00050112"/>
    </source>
</evidence>
<evidence type="ECO:0000256" key="5">
    <source>
        <dbReference type="ARBA" id="ARBA00022785"/>
    </source>
</evidence>
<evidence type="ECO:0000313" key="9">
    <source>
        <dbReference type="EMBL" id="KIA76845.1"/>
    </source>
</evidence>
<comment type="subunit">
    <text evidence="7">Homodimer. Within each dimer, one monomer is responsible for RNA recognition and catalysis, while the other monomer binds to the replacement base PreQ1.</text>
</comment>
<protein>
    <recommendedName>
        <fullName evidence="7">Queuine tRNA-ribosyltransferase</fullName>
        <ecNumber evidence="7">2.4.2.29</ecNumber>
    </recommendedName>
    <alternativeName>
        <fullName evidence="7">Guanine insertion enzyme</fullName>
    </alternativeName>
    <alternativeName>
        <fullName evidence="7">tRNA-guanine transglycosylase</fullName>
    </alternativeName>
</protein>
<dbReference type="GO" id="GO:0008479">
    <property type="term" value="F:tRNA-guanosine(34) queuine transglycosylase activity"/>
    <property type="evidence" value="ECO:0007669"/>
    <property type="project" value="UniProtKB-UniRule"/>
</dbReference>
<dbReference type="Proteomes" id="UP000031307">
    <property type="component" value="Unassembled WGS sequence"/>
</dbReference>
<dbReference type="Pfam" id="PF01702">
    <property type="entry name" value="TGT"/>
    <property type="match status" value="1"/>
</dbReference>
<name>A0A0C1C6R1_9BACT</name>
<evidence type="ECO:0000256" key="1">
    <source>
        <dbReference type="ARBA" id="ARBA00004691"/>
    </source>
</evidence>
<dbReference type="PANTHER" id="PTHR46499:SF1">
    <property type="entry name" value="QUEUINE TRNA-RIBOSYLTRANSFERASE"/>
    <property type="match status" value="1"/>
</dbReference>
<comment type="caution">
    <text evidence="7">Lacks conserved residue(s) required for the propagation of feature annotation.</text>
</comment>
<dbReference type="SUPFAM" id="SSF51713">
    <property type="entry name" value="tRNA-guanine transglycosylase"/>
    <property type="match status" value="1"/>
</dbReference>
<feature type="binding site" evidence="7">
    <location>
        <position position="167"/>
    </location>
    <ligand>
        <name>substrate</name>
    </ligand>
</feature>
<dbReference type="InterPro" id="IPR004803">
    <property type="entry name" value="TGT"/>
</dbReference>
<dbReference type="InterPro" id="IPR036511">
    <property type="entry name" value="TGT-like_sf"/>
</dbReference>
<accession>A0A0C1C6R1</accession>
<feature type="active site" description="Nucleophile" evidence="7">
    <location>
        <position position="286"/>
    </location>
</feature>
<gene>
    <name evidence="7 9" type="primary">tgt</name>
    <name evidence="9" type="ORF">DB43_HI00300</name>
</gene>
<feature type="binding site" evidence="7">
    <location>
        <position position="236"/>
    </location>
    <ligand>
        <name>substrate</name>
    </ligand>
</feature>
<comment type="function">
    <text evidence="7">Catalyzes the base-exchange of a guanine (G) residue with the queuine precursor 7-aminomethyl-7-deazaguanine (PreQ1) at position 34 (anticodon wobble position) in tRNAs with GU(N) anticodons (tRNA-Asp, -Asn, -His and -Tyr). Catalysis occurs through a double-displacement mechanism. The nucleophile active site attacks the C1' of nucleotide 34 to detach the guanine base from the RNA, forming a covalent enzyme-RNA intermediate. The proton acceptor active site deprotonates the incoming PreQ1, allowing a nucleophilic attack on the C1' of the ribose to form the product. After dissociation, two additional enzymatic reactions on the tRNA convert PreQ1 to queuine (Q), resulting in the hypermodified nucleoside queuosine (7-(((4,5-cis-dihydroxy-2-cyclopenten-1-yl)amino)methyl)-7-deazaguanosine).</text>
</comment>
<dbReference type="Gene3D" id="3.20.20.105">
    <property type="entry name" value="Queuine tRNA-ribosyltransferase-like"/>
    <property type="match status" value="1"/>
</dbReference>
<evidence type="ECO:0000256" key="3">
    <source>
        <dbReference type="ARBA" id="ARBA00022679"/>
    </source>
</evidence>
<proteinExistence type="inferred from homology"/>
<feature type="domain" description="tRNA-guanine(15) transglycosylase-like" evidence="8">
    <location>
        <begin position="35"/>
        <end position="387"/>
    </location>
</feature>
<dbReference type="InterPro" id="IPR002616">
    <property type="entry name" value="tRNA_ribo_trans-like"/>
</dbReference>
<comment type="similarity">
    <text evidence="7">Belongs to the queuine tRNA-ribosyltransferase family.</text>
</comment>
<feature type="region of interest" description="RNA binding" evidence="7">
    <location>
        <begin position="267"/>
        <end position="273"/>
    </location>
</feature>
<keyword evidence="4 7" id="KW-0819">tRNA processing</keyword>
<dbReference type="InterPro" id="IPR050076">
    <property type="entry name" value="ArchSynthase1/Queuine_TRR"/>
</dbReference>
<feature type="active site" description="Proton acceptor" evidence="7">
    <location>
        <position position="113"/>
    </location>
</feature>
<evidence type="ECO:0000256" key="2">
    <source>
        <dbReference type="ARBA" id="ARBA00022676"/>
    </source>
</evidence>
<feature type="binding site" evidence="7">
    <location>
        <begin position="113"/>
        <end position="117"/>
    </location>
    <ligand>
        <name>substrate</name>
    </ligand>
</feature>
<dbReference type="EC" id="2.4.2.29" evidence="7"/>
<dbReference type="GO" id="GO:0005829">
    <property type="term" value="C:cytosol"/>
    <property type="evidence" value="ECO:0007669"/>
    <property type="project" value="TreeGrafter"/>
</dbReference>
<evidence type="ECO:0000259" key="8">
    <source>
        <dbReference type="Pfam" id="PF01702"/>
    </source>
</evidence>
<comment type="caution">
    <text evidence="9">The sequence shown here is derived from an EMBL/GenBank/DDBJ whole genome shotgun (WGS) entry which is preliminary data.</text>
</comment>
<dbReference type="PANTHER" id="PTHR46499">
    <property type="entry name" value="QUEUINE TRNA-RIBOSYLTRANSFERASE"/>
    <property type="match status" value="1"/>
</dbReference>
<dbReference type="HAMAP" id="MF_00168">
    <property type="entry name" value="Q_tRNA_Tgt"/>
    <property type="match status" value="1"/>
</dbReference>